<evidence type="ECO:0000313" key="5">
    <source>
        <dbReference type="Proteomes" id="UP000291591"/>
    </source>
</evidence>
<dbReference type="InterPro" id="IPR016181">
    <property type="entry name" value="Acyl_CoA_acyltransferase"/>
</dbReference>
<keyword evidence="1 4" id="KW-0808">Transferase</keyword>
<accession>A0A4Q7UU07</accession>
<dbReference type="EMBL" id="SHKL01000001">
    <property type="protein sequence ID" value="RZT85417.1"/>
    <property type="molecule type" value="Genomic_DNA"/>
</dbReference>
<sequence length="198" mass="20855">MRPPVVGATMIAMSAVPVLRPARPADLPAIGALMAASVRAHFPSHYDARQTASAAVHIARPDPVLVDDGTYYVHDAGGRIVACGGWSVRAKLFAGPSDDPDDDPLRRIDPATESARIRAMFVDDGWTRRGLGRDIVETSARAAAAAGFTTVVLVATLPGVALYESCGFVARRPVPIVHPDGVQLDGLMMDRPAAVRPG</sequence>
<organism evidence="4 5">
    <name type="scientific">Pseudonocardia sediminis</name>
    <dbReference type="NCBI Taxonomy" id="1397368"/>
    <lineage>
        <taxon>Bacteria</taxon>
        <taxon>Bacillati</taxon>
        <taxon>Actinomycetota</taxon>
        <taxon>Actinomycetes</taxon>
        <taxon>Pseudonocardiales</taxon>
        <taxon>Pseudonocardiaceae</taxon>
        <taxon>Pseudonocardia</taxon>
    </lineage>
</organism>
<dbReference type="PANTHER" id="PTHR43877:SF1">
    <property type="entry name" value="ACETYLTRANSFERASE"/>
    <property type="match status" value="1"/>
</dbReference>
<dbReference type="GO" id="GO:0016747">
    <property type="term" value="F:acyltransferase activity, transferring groups other than amino-acyl groups"/>
    <property type="evidence" value="ECO:0007669"/>
    <property type="project" value="InterPro"/>
</dbReference>
<dbReference type="AlphaFoldDB" id="A0A4Q7UU07"/>
<dbReference type="Gene3D" id="3.40.630.30">
    <property type="match status" value="1"/>
</dbReference>
<dbReference type="PANTHER" id="PTHR43877">
    <property type="entry name" value="AMINOALKYLPHOSPHONATE N-ACETYLTRANSFERASE-RELATED-RELATED"/>
    <property type="match status" value="1"/>
</dbReference>
<keyword evidence="5" id="KW-1185">Reference proteome</keyword>
<evidence type="ECO:0000259" key="3">
    <source>
        <dbReference type="PROSITE" id="PS51186"/>
    </source>
</evidence>
<dbReference type="SUPFAM" id="SSF55729">
    <property type="entry name" value="Acyl-CoA N-acyltransferases (Nat)"/>
    <property type="match status" value="1"/>
</dbReference>
<feature type="domain" description="N-acetyltransferase" evidence="3">
    <location>
        <begin position="17"/>
        <end position="194"/>
    </location>
</feature>
<dbReference type="PROSITE" id="PS51186">
    <property type="entry name" value="GNAT"/>
    <property type="match status" value="1"/>
</dbReference>
<dbReference type="InterPro" id="IPR050832">
    <property type="entry name" value="Bact_Acetyltransf"/>
</dbReference>
<evidence type="ECO:0000256" key="2">
    <source>
        <dbReference type="ARBA" id="ARBA00023315"/>
    </source>
</evidence>
<name>A0A4Q7UU07_PSEST</name>
<proteinExistence type="predicted"/>
<dbReference type="Pfam" id="PF00583">
    <property type="entry name" value="Acetyltransf_1"/>
    <property type="match status" value="1"/>
</dbReference>
<evidence type="ECO:0000313" key="4">
    <source>
        <dbReference type="EMBL" id="RZT85417.1"/>
    </source>
</evidence>
<dbReference type="InterPro" id="IPR000182">
    <property type="entry name" value="GNAT_dom"/>
</dbReference>
<reference evidence="4 5" key="1">
    <citation type="submission" date="2019-02" db="EMBL/GenBank/DDBJ databases">
        <title>Sequencing the genomes of 1000 actinobacteria strains.</title>
        <authorList>
            <person name="Klenk H.-P."/>
        </authorList>
    </citation>
    <scope>NUCLEOTIDE SEQUENCE [LARGE SCALE GENOMIC DNA]</scope>
    <source>
        <strain evidence="4 5">DSM 45779</strain>
    </source>
</reference>
<evidence type="ECO:0000256" key="1">
    <source>
        <dbReference type="ARBA" id="ARBA00022679"/>
    </source>
</evidence>
<keyword evidence="2" id="KW-0012">Acyltransferase</keyword>
<gene>
    <name evidence="4" type="ORF">EV383_2282</name>
</gene>
<protein>
    <submittedName>
        <fullName evidence="4">Acetyltransferase (GNAT) family protein</fullName>
    </submittedName>
</protein>
<comment type="caution">
    <text evidence="4">The sequence shown here is derived from an EMBL/GenBank/DDBJ whole genome shotgun (WGS) entry which is preliminary data.</text>
</comment>
<dbReference type="Proteomes" id="UP000291591">
    <property type="component" value="Unassembled WGS sequence"/>
</dbReference>